<dbReference type="PROSITE" id="PS51626">
    <property type="entry name" value="SAM_MT_TRM1"/>
    <property type="match status" value="1"/>
</dbReference>
<evidence type="ECO:0000256" key="13">
    <source>
        <dbReference type="ARBA" id="ARBA00022884"/>
    </source>
</evidence>
<dbReference type="SUPFAM" id="SSF53335">
    <property type="entry name" value="S-adenosyl-L-methionine-dependent methyltransferases"/>
    <property type="match status" value="1"/>
</dbReference>
<name>A0A5N5SYT9_9CRUS</name>
<keyword evidence="12" id="KW-0832">Ubl conjugation</keyword>
<dbReference type="GO" id="GO:0005730">
    <property type="term" value="C:nucleolus"/>
    <property type="evidence" value="ECO:0007669"/>
    <property type="project" value="UniProtKB-SubCell"/>
</dbReference>
<keyword evidence="14" id="KW-0539">Nucleus</keyword>
<evidence type="ECO:0000256" key="12">
    <source>
        <dbReference type="ARBA" id="ARBA00022843"/>
    </source>
</evidence>
<evidence type="ECO:0000256" key="8">
    <source>
        <dbReference type="ARBA" id="ARBA00022694"/>
    </source>
</evidence>
<evidence type="ECO:0000313" key="17">
    <source>
        <dbReference type="Proteomes" id="UP000326759"/>
    </source>
</evidence>
<sequence length="448" mass="49699">MEIEENNPCVSENGVCVRTGNTVLTPKKNEVIFNPEMIISRSLALLSLGTYIRNGWCLNKTVRCLDALGATGIAGLSWAKNFPQVEVTINDSLETSCRAIKENELVNNVSVEVTQQDVNILLLQRPFDFIFLDCYGSSVHYLESLFKNVPKNGLLVITSTDDAALYGKVPDVTLRNYGGYIVKTFYSKELAARLIIAAVARSSARCNKGIEVLGSFAVKSHITLILKVTRGPAAATQCVNKIRKLLHCCICEDKVFFPQSIYPVENPYSLLSCNCRTKSSGHVGIELGPIWSGPIFDPDFCLKMLEIAEKEQRSPKVISLLQTVVTESLGGTWPTSEKESFLIRKLPESTFTSSDKSEKGVESQEDVSDLASKKKKLELCSPFYFNLHRHSPKGYDLGKINKIVKFLQSRGHRASRTHFDPEAIRTSASLKELTELLMVFSQGSSLNI</sequence>
<keyword evidence="4 15" id="KW-0820">tRNA-binding</keyword>
<keyword evidence="7 15" id="KW-0949">S-adenosyl-L-methionine</keyword>
<comment type="caution">
    <text evidence="16">The sequence shown here is derived from an EMBL/GenBank/DDBJ whole genome shotgun (WGS) entry which is preliminary data.</text>
</comment>
<dbReference type="Proteomes" id="UP000326759">
    <property type="component" value="Unassembled WGS sequence"/>
</dbReference>
<comment type="catalytic activity">
    <reaction evidence="15">
        <text>guanosine(26) in tRNA + 2 S-adenosyl-L-methionine = N(2)-dimethylguanosine(26) in tRNA + 2 S-adenosyl-L-homocysteine + 2 H(+)</text>
        <dbReference type="Rhea" id="RHEA:43140"/>
        <dbReference type="Rhea" id="RHEA-COMP:10359"/>
        <dbReference type="Rhea" id="RHEA-COMP:10360"/>
        <dbReference type="ChEBI" id="CHEBI:15378"/>
        <dbReference type="ChEBI" id="CHEBI:57856"/>
        <dbReference type="ChEBI" id="CHEBI:59789"/>
        <dbReference type="ChEBI" id="CHEBI:74269"/>
        <dbReference type="ChEBI" id="CHEBI:74513"/>
        <dbReference type="EC" id="2.1.1.216"/>
    </reaction>
</comment>
<dbReference type="Gene3D" id="3.40.50.150">
    <property type="entry name" value="Vaccinia Virus protein VP39"/>
    <property type="match status" value="1"/>
</dbReference>
<dbReference type="EC" id="2.1.1.216" evidence="15"/>
<keyword evidence="6 15" id="KW-0808">Transferase</keyword>
<dbReference type="Pfam" id="PF02005">
    <property type="entry name" value="TRM"/>
    <property type="match status" value="1"/>
</dbReference>
<dbReference type="InterPro" id="IPR002905">
    <property type="entry name" value="Trm1"/>
</dbReference>
<dbReference type="PANTHER" id="PTHR10631">
    <property type="entry name" value="N 2 ,N 2 -DIMETHYLGUANOSINE TRNA METHYLTRANSFERASE"/>
    <property type="match status" value="1"/>
</dbReference>
<organism evidence="16 17">
    <name type="scientific">Armadillidium nasatum</name>
    <dbReference type="NCBI Taxonomy" id="96803"/>
    <lineage>
        <taxon>Eukaryota</taxon>
        <taxon>Metazoa</taxon>
        <taxon>Ecdysozoa</taxon>
        <taxon>Arthropoda</taxon>
        <taxon>Crustacea</taxon>
        <taxon>Multicrustacea</taxon>
        <taxon>Malacostraca</taxon>
        <taxon>Eumalacostraca</taxon>
        <taxon>Peracarida</taxon>
        <taxon>Isopoda</taxon>
        <taxon>Oniscidea</taxon>
        <taxon>Crinocheta</taxon>
        <taxon>Armadillidiidae</taxon>
        <taxon>Armadillidium</taxon>
    </lineage>
</organism>
<evidence type="ECO:0000313" key="16">
    <source>
        <dbReference type="EMBL" id="KAB7499383.1"/>
    </source>
</evidence>
<dbReference type="EMBL" id="SEYY01018406">
    <property type="protein sequence ID" value="KAB7499383.1"/>
    <property type="molecule type" value="Genomic_DNA"/>
</dbReference>
<comment type="similarity">
    <text evidence="15">Belongs to the class I-like SAM-binding methyltransferase superfamily. Trm1 family.</text>
</comment>
<evidence type="ECO:0000256" key="14">
    <source>
        <dbReference type="ARBA" id="ARBA00023242"/>
    </source>
</evidence>
<reference evidence="16 17" key="1">
    <citation type="journal article" date="2019" name="PLoS Biol.">
        <title>Sex chromosomes control vertical transmission of feminizing Wolbachia symbionts in an isopod.</title>
        <authorList>
            <person name="Becking T."/>
            <person name="Chebbi M.A."/>
            <person name="Giraud I."/>
            <person name="Moumen B."/>
            <person name="Laverre T."/>
            <person name="Caubet Y."/>
            <person name="Peccoud J."/>
            <person name="Gilbert C."/>
            <person name="Cordaux R."/>
        </authorList>
    </citation>
    <scope>NUCLEOTIDE SEQUENCE [LARGE SCALE GENOMIC DNA]</scope>
    <source>
        <strain evidence="16">ANa2</strain>
        <tissue evidence="16">Whole body excluding digestive tract and cuticle</tissue>
    </source>
</reference>
<evidence type="ECO:0000256" key="4">
    <source>
        <dbReference type="ARBA" id="ARBA00022555"/>
    </source>
</evidence>
<protein>
    <recommendedName>
        <fullName evidence="15">tRNA (guanine(26)-N(2))-dimethyltransferase</fullName>
        <ecNumber evidence="15">2.1.1.216</ecNumber>
    </recommendedName>
</protein>
<evidence type="ECO:0000256" key="5">
    <source>
        <dbReference type="ARBA" id="ARBA00022603"/>
    </source>
</evidence>
<keyword evidence="10" id="KW-0863">Zinc-finger</keyword>
<gene>
    <name evidence="16" type="primary">TRMT1L</name>
    <name evidence="16" type="ORF">Anas_00990</name>
</gene>
<dbReference type="InterPro" id="IPR042296">
    <property type="entry name" value="tRNA_met_Trm1_C"/>
</dbReference>
<comment type="subcellular location">
    <subcellularLocation>
        <location evidence="1">Nucleus</location>
        <location evidence="1">Nucleolus</location>
    </subcellularLocation>
</comment>
<dbReference type="GO" id="GO:0002940">
    <property type="term" value="P:tRNA N2-guanine methylation"/>
    <property type="evidence" value="ECO:0007669"/>
    <property type="project" value="TreeGrafter"/>
</dbReference>
<evidence type="ECO:0000256" key="6">
    <source>
        <dbReference type="ARBA" id="ARBA00022679"/>
    </source>
</evidence>
<evidence type="ECO:0000256" key="7">
    <source>
        <dbReference type="ARBA" id="ARBA00022691"/>
    </source>
</evidence>
<keyword evidence="13 15" id="KW-0694">RNA-binding</keyword>
<keyword evidence="11" id="KW-0862">Zinc</keyword>
<dbReference type="InterPro" id="IPR029063">
    <property type="entry name" value="SAM-dependent_MTases_sf"/>
</dbReference>
<dbReference type="GO" id="GO:0000049">
    <property type="term" value="F:tRNA binding"/>
    <property type="evidence" value="ECO:0007669"/>
    <property type="project" value="UniProtKB-UniRule"/>
</dbReference>
<evidence type="ECO:0000256" key="9">
    <source>
        <dbReference type="ARBA" id="ARBA00022723"/>
    </source>
</evidence>
<dbReference type="PANTHER" id="PTHR10631:SF1">
    <property type="entry name" value="TRMT1-LIKE PROTEIN"/>
    <property type="match status" value="1"/>
</dbReference>
<dbReference type="GO" id="GO:0008270">
    <property type="term" value="F:zinc ion binding"/>
    <property type="evidence" value="ECO:0007669"/>
    <property type="project" value="UniProtKB-KW"/>
</dbReference>
<evidence type="ECO:0000256" key="2">
    <source>
        <dbReference type="ARBA" id="ARBA00022499"/>
    </source>
</evidence>
<keyword evidence="5 15" id="KW-0489">Methyltransferase</keyword>
<evidence type="ECO:0000256" key="1">
    <source>
        <dbReference type="ARBA" id="ARBA00004604"/>
    </source>
</evidence>
<evidence type="ECO:0000256" key="11">
    <source>
        <dbReference type="ARBA" id="ARBA00022833"/>
    </source>
</evidence>
<evidence type="ECO:0000256" key="10">
    <source>
        <dbReference type="ARBA" id="ARBA00022771"/>
    </source>
</evidence>
<dbReference type="OrthoDB" id="6349953at2759"/>
<dbReference type="GO" id="GO:0160104">
    <property type="term" value="F:tRNA (guanine(26)-N2)-dimethyltransferase activity"/>
    <property type="evidence" value="ECO:0007669"/>
    <property type="project" value="UniProtKB-UniRule"/>
</dbReference>
<keyword evidence="3" id="KW-0597">Phosphoprotein</keyword>
<evidence type="ECO:0000256" key="15">
    <source>
        <dbReference type="PROSITE-ProRule" id="PRU00958"/>
    </source>
</evidence>
<keyword evidence="9" id="KW-0479">Metal-binding</keyword>
<keyword evidence="17" id="KW-1185">Reference proteome</keyword>
<keyword evidence="8 15" id="KW-0819">tRNA processing</keyword>
<dbReference type="AlphaFoldDB" id="A0A5N5SYT9"/>
<dbReference type="Gene3D" id="3.30.56.70">
    <property type="entry name" value="N2,N2-dimethylguanosine tRNA methyltransferase, C-terminal domain"/>
    <property type="match status" value="1"/>
</dbReference>
<keyword evidence="2" id="KW-1017">Isopeptide bond</keyword>
<proteinExistence type="inferred from homology"/>
<evidence type="ECO:0000256" key="3">
    <source>
        <dbReference type="ARBA" id="ARBA00022553"/>
    </source>
</evidence>
<accession>A0A5N5SYT9</accession>